<dbReference type="AlphaFoldDB" id="A0A9X1F850"/>
<evidence type="ECO:0000313" key="2">
    <source>
        <dbReference type="EMBL" id="MBV7268378.1"/>
    </source>
</evidence>
<gene>
    <name evidence="2" type="ORF">KCG49_04115</name>
</gene>
<protein>
    <submittedName>
        <fullName evidence="2">ATP-dependent Clp protease proteolytic subunit</fullName>
    </submittedName>
</protein>
<sequence>MIYKKLIAFSEKGKEVGSISAAVDKGVAYFKIIGRIWSWSAEDGSKLRTQIDEALKSGAKNAVIEGSSEGGSVFATNDLLALFQQFDEVKIKVHALMASAFTYLTSHFHTTIKSNTQGMIHMPMIGARGNIKEIKSSLKLGENITKDYKKAYAKKTSKTEAEIEALWKDGDYWMDAQELLAEGFVDAIEGEVESFTEFDVDSLAACGAPIVPEVSAKTKNKSKLIMDREELIAYLGLDADATDEQIAEAKSKMKIDALKYREDSKEKKPKSKGKKETEDEDETEVSAEVKELVAKGLKDKKYTAKEVSAYEKLATADFEAAKTAIDALTPKPKLSKELNQENGEDGEGAKAKWTFDDYLDNDPEALEKILAEDPERYKAMEAARK</sequence>
<accession>A0A9X1F850</accession>
<comment type="caution">
    <text evidence="2">The sequence shown here is derived from an EMBL/GenBank/DDBJ whole genome shotgun (WGS) entry which is preliminary data.</text>
</comment>
<keyword evidence="3" id="KW-1185">Reference proteome</keyword>
<dbReference type="InterPro" id="IPR023562">
    <property type="entry name" value="ClpP/TepA"/>
</dbReference>
<keyword evidence="2" id="KW-0378">Hydrolase</keyword>
<keyword evidence="2" id="KW-0645">Protease</keyword>
<evidence type="ECO:0000256" key="1">
    <source>
        <dbReference type="SAM" id="MobiDB-lite"/>
    </source>
</evidence>
<dbReference type="Proteomes" id="UP001138894">
    <property type="component" value="Unassembled WGS sequence"/>
</dbReference>
<dbReference type="Pfam" id="PF00574">
    <property type="entry name" value="CLP_protease"/>
    <property type="match status" value="1"/>
</dbReference>
<feature type="region of interest" description="Disordered" evidence="1">
    <location>
        <begin position="330"/>
        <end position="351"/>
    </location>
</feature>
<dbReference type="EMBL" id="JAGSPD010000003">
    <property type="protein sequence ID" value="MBV7268378.1"/>
    <property type="molecule type" value="Genomic_DNA"/>
</dbReference>
<dbReference type="RefSeq" id="WP_218544933.1">
    <property type="nucleotide sequence ID" value="NZ_JAGSPD010000003.1"/>
</dbReference>
<proteinExistence type="predicted"/>
<reference evidence="2" key="1">
    <citation type="submission" date="2021-04" db="EMBL/GenBank/DDBJ databases">
        <authorList>
            <person name="Pira H."/>
            <person name="Risdian C."/>
            <person name="Wink J."/>
        </authorList>
    </citation>
    <scope>NUCLEOTIDE SEQUENCE</scope>
    <source>
        <strain evidence="2">WHY3</strain>
    </source>
</reference>
<dbReference type="GO" id="GO:0008233">
    <property type="term" value="F:peptidase activity"/>
    <property type="evidence" value="ECO:0007669"/>
    <property type="project" value="UniProtKB-KW"/>
</dbReference>
<name>A0A9X1F850_9FLAO</name>
<organism evidence="2 3">
    <name type="scientific">Winogradskyella luteola</name>
    <dbReference type="NCBI Taxonomy" id="2828330"/>
    <lineage>
        <taxon>Bacteria</taxon>
        <taxon>Pseudomonadati</taxon>
        <taxon>Bacteroidota</taxon>
        <taxon>Flavobacteriia</taxon>
        <taxon>Flavobacteriales</taxon>
        <taxon>Flavobacteriaceae</taxon>
        <taxon>Winogradskyella</taxon>
    </lineage>
</organism>
<feature type="region of interest" description="Disordered" evidence="1">
    <location>
        <begin position="265"/>
        <end position="287"/>
    </location>
</feature>
<dbReference type="GO" id="GO:0006508">
    <property type="term" value="P:proteolysis"/>
    <property type="evidence" value="ECO:0007669"/>
    <property type="project" value="UniProtKB-KW"/>
</dbReference>
<evidence type="ECO:0000313" key="3">
    <source>
        <dbReference type="Proteomes" id="UP001138894"/>
    </source>
</evidence>